<proteinExistence type="predicted"/>
<dbReference type="KEGG" id="gai:IMCC3135_16135"/>
<dbReference type="OrthoDB" id="7051218at2"/>
<evidence type="ECO:0000313" key="2">
    <source>
        <dbReference type="Proteomes" id="UP000250079"/>
    </source>
</evidence>
<dbReference type="EMBL" id="CP018632">
    <property type="protein sequence ID" value="ASJ73309.1"/>
    <property type="molecule type" value="Genomic_DNA"/>
</dbReference>
<dbReference type="AlphaFoldDB" id="A0A2Z2NPV8"/>
<accession>A0A2Z2NPV8</accession>
<keyword evidence="2" id="KW-1185">Reference proteome</keyword>
<organism evidence="1 2">
    <name type="scientific">Granulosicoccus antarcticus IMCC3135</name>
    <dbReference type="NCBI Taxonomy" id="1192854"/>
    <lineage>
        <taxon>Bacteria</taxon>
        <taxon>Pseudomonadati</taxon>
        <taxon>Pseudomonadota</taxon>
        <taxon>Gammaproteobacteria</taxon>
        <taxon>Chromatiales</taxon>
        <taxon>Granulosicoccaceae</taxon>
        <taxon>Granulosicoccus</taxon>
    </lineage>
</organism>
<sequence length="1069" mass="114445">MTEFANPGLLNLQALYVDKSDSHAREGVHVRVAHHPLLGLPAAPFVLERADVRDRDFKQLNHRTDAVWRSKAGNILQPPFSMSQGDEVVVTLPSVPTVTALWAEIIADPGSPLTFRTAMQVKAFVRSANDGLSALGSRSEPPFAFSAPGLVSFVIRGNGTVVGIRWIDAERPQKLGWRVIDVLNLPHPGGSRYVSLSNWEQLCASRLQSQTPQRRPMQDLSSALPRFSAPGHNSAQEFKRVQTLFDGLNKPLDELITGPVPQHEHVTRHTLTNATGGTVLPDGTAEARVPTLGLVLQGQVDPGSGSWMGYKTLDQDNTGDSEYRLSLYRLTAYFPNPTDQIMIEGGVLTTLLISAARATHGLSSHTELFNHFTNLVKGWLGERGIEATSALSPFSGFDMGALAVADYLAPLDPLTPPSLDVPRHVNWLPARIGTPIRVTETGVNDVPVAGALTLQMRQPPASGMWRALNKDKNIGQGIWRTLILPSPPSENPSAPAPIVTTPAQALITDNRTGPDDFTLHAANMDRFGRYSDFDVATGKAGPRPKPPRPVLLGSYRQPDISTNLSFGRITATVPLPEEAALAPGAFSLLRAQLTVRVDGAAFGPVQLLPVAGAISIHPNTNIPGQNVPAGEDQRGVRITFDGPAISRTQTRKLEIIAVWVDTAAQISTPSEPLRLSMVDPYPPTQIPIPDVLDYAARPDATGTAWVERDIPGSTAQRYAIYYADENRLRDHLRNSADSADTALLATLVAEPDPAVRAGALRTAQERFPASLFERLEEAIETSPTLRFRHGLPGTLRILSAYKIAVESAANAAGPDLTTLDTVFYGVPNSDPPARPSITVRLVPATSGESELVAEVTVTLRPGMSEGSVARIRRTRSGVVDPIRNPIIATISMQAVDPATGLQTAIFRDVGTALVAPAARLAAFVNYAWLAEVQGAPEPGSMAAASGTVPGLWGPPSAPTTLTIVPRNGPVAPTLLGGSSTPAIGGRRNIRINFSYPIDLTPGSSGPWLIRIERALPDQGLTLISEESASAGTLFVVESAAGEVLPSGTRYRLRLIDPVGRESPAIEHII</sequence>
<dbReference type="Proteomes" id="UP000250079">
    <property type="component" value="Chromosome"/>
</dbReference>
<evidence type="ECO:0000313" key="1">
    <source>
        <dbReference type="EMBL" id="ASJ73309.1"/>
    </source>
</evidence>
<protein>
    <submittedName>
        <fullName evidence="1">Uncharacterized protein</fullName>
    </submittedName>
</protein>
<gene>
    <name evidence="1" type="ORF">IMCC3135_16135</name>
</gene>
<reference evidence="1 2" key="1">
    <citation type="submission" date="2016-12" db="EMBL/GenBank/DDBJ databases">
        <authorList>
            <person name="Song W.-J."/>
            <person name="Kurnit D.M."/>
        </authorList>
    </citation>
    <scope>NUCLEOTIDE SEQUENCE [LARGE SCALE GENOMIC DNA]</scope>
    <source>
        <strain evidence="1 2">IMCC3135</strain>
    </source>
</reference>
<dbReference type="RefSeq" id="WP_088918524.1">
    <property type="nucleotide sequence ID" value="NZ_CP018632.1"/>
</dbReference>
<name>A0A2Z2NPV8_9GAMM</name>